<dbReference type="Proteomes" id="UP000807785">
    <property type="component" value="Unassembled WGS sequence"/>
</dbReference>
<evidence type="ECO:0000313" key="5">
    <source>
        <dbReference type="Proteomes" id="UP000807785"/>
    </source>
</evidence>
<dbReference type="GO" id="GO:0015562">
    <property type="term" value="F:efflux transmembrane transporter activity"/>
    <property type="evidence" value="ECO:0007669"/>
    <property type="project" value="InterPro"/>
</dbReference>
<feature type="coiled-coil region" evidence="2">
    <location>
        <begin position="376"/>
        <end position="403"/>
    </location>
</feature>
<proteinExistence type="inferred from homology"/>
<dbReference type="Pfam" id="PF02321">
    <property type="entry name" value="OEP"/>
    <property type="match status" value="1"/>
</dbReference>
<keyword evidence="3" id="KW-0732">Signal</keyword>
<gene>
    <name evidence="4" type="ORF">IPH26_01870</name>
</gene>
<dbReference type="Gene3D" id="1.20.1600.10">
    <property type="entry name" value="Outer membrane efflux proteins (OEP)"/>
    <property type="match status" value="1"/>
</dbReference>
<dbReference type="EMBL" id="JADJEV010000001">
    <property type="protein sequence ID" value="MBK6971744.1"/>
    <property type="molecule type" value="Genomic_DNA"/>
</dbReference>
<organism evidence="4 5">
    <name type="scientific">Candidatus Methylophosphatis roskildensis</name>
    <dbReference type="NCBI Taxonomy" id="2899263"/>
    <lineage>
        <taxon>Bacteria</taxon>
        <taxon>Pseudomonadati</taxon>
        <taxon>Pseudomonadota</taxon>
        <taxon>Betaproteobacteria</taxon>
        <taxon>Nitrosomonadales</taxon>
        <taxon>Sterolibacteriaceae</taxon>
        <taxon>Candidatus Methylophosphatis</taxon>
    </lineage>
</organism>
<comment type="similarity">
    <text evidence="1">Belongs to the outer membrane factor (OMF) (TC 1.B.17) family.</text>
</comment>
<evidence type="ECO:0000256" key="2">
    <source>
        <dbReference type="SAM" id="Coils"/>
    </source>
</evidence>
<dbReference type="AlphaFoldDB" id="A0A9D7E085"/>
<dbReference type="PANTHER" id="PTHR30203:SF30">
    <property type="entry name" value="OUTER MEMBRANE PROTEIN-RELATED"/>
    <property type="match status" value="1"/>
</dbReference>
<feature type="chain" id="PRO_5038921144" evidence="3">
    <location>
        <begin position="23"/>
        <end position="421"/>
    </location>
</feature>
<sequence>MSFCRFAELVLLGLLAGAPAGAAEVLTLARVRQLALADQPQLTGQSAAVRAAREQAVADGQLPDPRLKLGLANLPVEGFALNREPMTQTMIAVEQMLPGGNKRALRAARSSAEADQLGAELAARQRQIVRDASLAFVSLRGAQRQLALARRLSRESAIQVESLAPSLRAGRSGQADYFAARTMVTMAHHREVELAALTGRARAELSRWIGAAANAATPHDDNGMAPGAPRPLAELLAAIDDHPEHAMSARTVGVADADVALAREATRPDKSIEIGYGRRSRAFGDMVSIQFSMDLPLFPRDRQDRGVAARLAQRERAIAIREDHLRVMGAEIAAAWSDWQGAAERLRLVIAEHVPDARARVDSALAAYRGGRGEMAAVIQARRDELEAQLLQVEIETQMARDRVRLAYYDFAGDELAGEAP</sequence>
<protein>
    <submittedName>
        <fullName evidence="4">TolC family protein</fullName>
    </submittedName>
</protein>
<feature type="signal peptide" evidence="3">
    <location>
        <begin position="1"/>
        <end position="22"/>
    </location>
</feature>
<evidence type="ECO:0000313" key="4">
    <source>
        <dbReference type="EMBL" id="MBK6971744.1"/>
    </source>
</evidence>
<reference evidence="4" key="1">
    <citation type="submission" date="2020-10" db="EMBL/GenBank/DDBJ databases">
        <title>Connecting structure to function with the recovery of over 1000 high-quality activated sludge metagenome-assembled genomes encoding full-length rRNA genes using long-read sequencing.</title>
        <authorList>
            <person name="Singleton C.M."/>
            <person name="Petriglieri F."/>
            <person name="Kristensen J.M."/>
            <person name="Kirkegaard R.H."/>
            <person name="Michaelsen T.Y."/>
            <person name="Andersen M.H."/>
            <person name="Karst S.M."/>
            <person name="Dueholm M.S."/>
            <person name="Nielsen P.H."/>
            <person name="Albertsen M."/>
        </authorList>
    </citation>
    <scope>NUCLEOTIDE SEQUENCE</scope>
    <source>
        <strain evidence="4">Bjer_18-Q3-R1-45_BAT3C.347</strain>
    </source>
</reference>
<keyword evidence="2" id="KW-0175">Coiled coil</keyword>
<name>A0A9D7E085_9PROT</name>
<dbReference type="SUPFAM" id="SSF56954">
    <property type="entry name" value="Outer membrane efflux proteins (OEP)"/>
    <property type="match status" value="1"/>
</dbReference>
<accession>A0A9D7E085</accession>
<comment type="caution">
    <text evidence="4">The sequence shown here is derived from an EMBL/GenBank/DDBJ whole genome shotgun (WGS) entry which is preliminary data.</text>
</comment>
<evidence type="ECO:0000256" key="1">
    <source>
        <dbReference type="ARBA" id="ARBA00007613"/>
    </source>
</evidence>
<dbReference type="PANTHER" id="PTHR30203">
    <property type="entry name" value="OUTER MEMBRANE CATION EFFLUX PROTEIN"/>
    <property type="match status" value="1"/>
</dbReference>
<evidence type="ECO:0000256" key="3">
    <source>
        <dbReference type="SAM" id="SignalP"/>
    </source>
</evidence>
<dbReference type="InterPro" id="IPR010131">
    <property type="entry name" value="MdtP/NodT-like"/>
</dbReference>
<dbReference type="InterPro" id="IPR003423">
    <property type="entry name" value="OMP_efflux"/>
</dbReference>